<dbReference type="Proteomes" id="UP001159405">
    <property type="component" value="Unassembled WGS sequence"/>
</dbReference>
<evidence type="ECO:0000256" key="5">
    <source>
        <dbReference type="ARBA" id="ARBA00023157"/>
    </source>
</evidence>
<sequence length="372" mass="42217">FILQNIKVEDTPNCVFWDFDIKSKFNGSWSSRGCSLVNRSESQVICTCNHLTHFAVLMQIGDDTETSAKHQTALEVITYVGCGLSLFGEVLTVIAYLTLLNFKQEQCQIRLNLVISIAIAQILFLAGIDATSLQKVCIFVAASIHYFYLADFAWMLMEGIYLYLMVVKVFNTLVKMRVFYAFSWGTCWVSFSNSLVWTFVAPVLLVCLVNIYFECFFFFYLLLKLQKFQKHSNFLSLLQGLRACVVLLPLLGLTWVFGILSVTDAGLVFQYIFTILNSLQGFFIFVIHVLRSNEFRAAYLRKKQKWQTRNSSFPNSRSARDASSVFSEGHGMSTVQGTTGSPDPLFRRHQVSPMSSDISKTRECCLTPVAID</sequence>
<feature type="region of interest" description="Disordered" evidence="6">
    <location>
        <begin position="310"/>
        <end position="344"/>
    </location>
</feature>
<dbReference type="InterPro" id="IPR000832">
    <property type="entry name" value="GPCR_2_secretin-like"/>
</dbReference>
<feature type="transmembrane region" description="Helical" evidence="7">
    <location>
        <begin position="76"/>
        <end position="99"/>
    </location>
</feature>
<name>A0ABN8RUB3_9CNID</name>
<evidence type="ECO:0000256" key="6">
    <source>
        <dbReference type="SAM" id="MobiDB-lite"/>
    </source>
</evidence>
<keyword evidence="4 7" id="KW-0472">Membrane</keyword>
<evidence type="ECO:0000256" key="1">
    <source>
        <dbReference type="ARBA" id="ARBA00004141"/>
    </source>
</evidence>
<dbReference type="PROSITE" id="PS50221">
    <property type="entry name" value="GAIN_B"/>
    <property type="match status" value="1"/>
</dbReference>
<dbReference type="Gene3D" id="1.20.1070.10">
    <property type="entry name" value="Rhodopsin 7-helix transmembrane proteins"/>
    <property type="match status" value="2"/>
</dbReference>
<feature type="transmembrane region" description="Helical" evidence="7">
    <location>
        <begin position="111"/>
        <end position="133"/>
    </location>
</feature>
<comment type="subcellular location">
    <subcellularLocation>
        <location evidence="1">Membrane</location>
        <topology evidence="1">Multi-pass membrane protein</topology>
    </subcellularLocation>
</comment>
<dbReference type="EMBL" id="CALNXK010000337">
    <property type="protein sequence ID" value="CAH3182932.1"/>
    <property type="molecule type" value="Genomic_DNA"/>
</dbReference>
<evidence type="ECO:0000256" key="3">
    <source>
        <dbReference type="ARBA" id="ARBA00022989"/>
    </source>
</evidence>
<evidence type="ECO:0000256" key="4">
    <source>
        <dbReference type="ARBA" id="ARBA00023136"/>
    </source>
</evidence>
<dbReference type="PROSITE" id="PS50261">
    <property type="entry name" value="G_PROTEIN_RECEP_F2_4"/>
    <property type="match status" value="1"/>
</dbReference>
<reference evidence="10 11" key="1">
    <citation type="submission" date="2022-05" db="EMBL/GenBank/DDBJ databases">
        <authorList>
            <consortium name="Genoscope - CEA"/>
            <person name="William W."/>
        </authorList>
    </citation>
    <scope>NUCLEOTIDE SEQUENCE [LARGE SCALE GENOMIC DNA]</scope>
</reference>
<keyword evidence="11" id="KW-1185">Reference proteome</keyword>
<dbReference type="InterPro" id="IPR046338">
    <property type="entry name" value="GAIN_dom_sf"/>
</dbReference>
<dbReference type="Pfam" id="PF01825">
    <property type="entry name" value="GPS"/>
    <property type="match status" value="1"/>
</dbReference>
<organism evidence="10 11">
    <name type="scientific">Porites lobata</name>
    <dbReference type="NCBI Taxonomy" id="104759"/>
    <lineage>
        <taxon>Eukaryota</taxon>
        <taxon>Metazoa</taxon>
        <taxon>Cnidaria</taxon>
        <taxon>Anthozoa</taxon>
        <taxon>Hexacorallia</taxon>
        <taxon>Scleractinia</taxon>
        <taxon>Fungiina</taxon>
        <taxon>Poritidae</taxon>
        <taxon>Porites</taxon>
    </lineage>
</organism>
<evidence type="ECO:0000313" key="11">
    <source>
        <dbReference type="Proteomes" id="UP001159405"/>
    </source>
</evidence>
<accession>A0ABN8RUB3</accession>
<keyword evidence="5" id="KW-1015">Disulfide bond</keyword>
<protein>
    <submittedName>
        <fullName evidence="10">Uncharacterized protein</fullName>
    </submittedName>
</protein>
<dbReference type="InterPro" id="IPR000203">
    <property type="entry name" value="GPS"/>
</dbReference>
<keyword evidence="3 7" id="KW-1133">Transmembrane helix</keyword>
<feature type="transmembrane region" description="Helical" evidence="7">
    <location>
        <begin position="178"/>
        <end position="197"/>
    </location>
</feature>
<feature type="transmembrane region" description="Helical" evidence="7">
    <location>
        <begin position="203"/>
        <end position="223"/>
    </location>
</feature>
<gene>
    <name evidence="10" type="ORF">PLOB_00027633</name>
</gene>
<proteinExistence type="predicted"/>
<dbReference type="SMART" id="SM00303">
    <property type="entry name" value="GPS"/>
    <property type="match status" value="1"/>
</dbReference>
<feature type="transmembrane region" description="Helical" evidence="7">
    <location>
        <begin position="145"/>
        <end position="166"/>
    </location>
</feature>
<dbReference type="PANTHER" id="PTHR12011:SF347">
    <property type="entry name" value="FI21270P1-RELATED"/>
    <property type="match status" value="1"/>
</dbReference>
<feature type="transmembrane region" description="Helical" evidence="7">
    <location>
        <begin position="268"/>
        <end position="290"/>
    </location>
</feature>
<dbReference type="Pfam" id="PF00002">
    <property type="entry name" value="7tm_2"/>
    <property type="match status" value="2"/>
</dbReference>
<feature type="domain" description="G-protein coupled receptors family 2 profile 2" evidence="9">
    <location>
        <begin position="74"/>
        <end position="292"/>
    </location>
</feature>
<evidence type="ECO:0000259" key="8">
    <source>
        <dbReference type="PROSITE" id="PS50221"/>
    </source>
</evidence>
<feature type="transmembrane region" description="Helical" evidence="7">
    <location>
        <begin position="243"/>
        <end position="262"/>
    </location>
</feature>
<dbReference type="InterPro" id="IPR057244">
    <property type="entry name" value="GAIN_B"/>
</dbReference>
<evidence type="ECO:0000256" key="2">
    <source>
        <dbReference type="ARBA" id="ARBA00022692"/>
    </source>
</evidence>
<keyword evidence="2 7" id="KW-0812">Transmembrane</keyword>
<dbReference type="Gene3D" id="2.60.220.50">
    <property type="match status" value="1"/>
</dbReference>
<feature type="non-terminal residue" evidence="10">
    <location>
        <position position="1"/>
    </location>
</feature>
<dbReference type="PANTHER" id="PTHR12011">
    <property type="entry name" value="ADHESION G-PROTEIN COUPLED RECEPTOR"/>
    <property type="match status" value="1"/>
</dbReference>
<dbReference type="PRINTS" id="PR00249">
    <property type="entry name" value="GPCRSECRETIN"/>
</dbReference>
<evidence type="ECO:0000256" key="7">
    <source>
        <dbReference type="SAM" id="Phobius"/>
    </source>
</evidence>
<comment type="caution">
    <text evidence="10">The sequence shown here is derived from an EMBL/GenBank/DDBJ whole genome shotgun (WGS) entry which is preliminary data.</text>
</comment>
<evidence type="ECO:0000259" key="9">
    <source>
        <dbReference type="PROSITE" id="PS50261"/>
    </source>
</evidence>
<dbReference type="InterPro" id="IPR017981">
    <property type="entry name" value="GPCR_2-like_7TM"/>
</dbReference>
<evidence type="ECO:0000313" key="10">
    <source>
        <dbReference type="EMBL" id="CAH3182932.1"/>
    </source>
</evidence>
<feature type="domain" description="GAIN-B" evidence="8">
    <location>
        <begin position="1"/>
        <end position="64"/>
    </location>
</feature>